<feature type="domain" description="DUF6933" evidence="1">
    <location>
        <begin position="5"/>
        <end position="190"/>
    </location>
</feature>
<evidence type="ECO:0000313" key="2">
    <source>
        <dbReference type="EMBL" id="KDD68798.1"/>
    </source>
</evidence>
<name>A0A059L3A3_9PSED</name>
<reference evidence="2 3" key="1">
    <citation type="submission" date="2013-12" db="EMBL/GenBank/DDBJ databases">
        <authorList>
            <person name="Formusa P.A."/>
            <person name="Habash M."/>
            <person name="Lee H."/>
            <person name="Trevors J.T."/>
        </authorList>
    </citation>
    <scope>NUCLEOTIDE SEQUENCE [LARGE SCALE GENOMIC DNA]</scope>
    <source>
        <strain evidence="2 3">PD30</strain>
    </source>
</reference>
<evidence type="ECO:0000259" key="1">
    <source>
        <dbReference type="Pfam" id="PF22016"/>
    </source>
</evidence>
<evidence type="ECO:0000313" key="3">
    <source>
        <dbReference type="Proteomes" id="UP000026739"/>
    </source>
</evidence>
<dbReference type="Pfam" id="PF22016">
    <property type="entry name" value="DUF6933"/>
    <property type="match status" value="1"/>
</dbReference>
<dbReference type="RefSeq" id="WP_033056757.1">
    <property type="nucleotide sequence ID" value="NZ_AZQQ01000075.1"/>
</dbReference>
<proteinExistence type="predicted"/>
<dbReference type="eggNOG" id="ENOG5032X8U">
    <property type="taxonomic scope" value="Bacteria"/>
</dbReference>
<dbReference type="AlphaFoldDB" id="A0A059L3A3"/>
<accession>A0A059L3A3</accession>
<dbReference type="EMBL" id="AZQQ01000075">
    <property type="protein sequence ID" value="KDD68798.1"/>
    <property type="molecule type" value="Genomic_DNA"/>
</dbReference>
<gene>
    <name evidence="2" type="ORF">V466_11905</name>
</gene>
<comment type="caution">
    <text evidence="2">The sequence shown here is derived from an EMBL/GenBank/DDBJ whole genome shotgun (WGS) entry which is preliminary data.</text>
</comment>
<sequence length="239" mass="28072">MLIFNCTEAASKFFSRIHKGKKITPVDSKPPSPTIEGDELGDTAEQWLVHAITVQRKHVLLVMHVKTRYCMVFADVKKADYHGFVQWFADRWMAGMTHHAMVNDVLQWVDYPIMLEQFKETCREYWMYRRSHRSAQKHIDEIAWNFQDRAAASGCLPPDEMYAGVFDAQMNDTPRSSKGHPNGYYFPDEEMMIHWLRHYCSVSESGIQAARDRRRQLIIERSNEKWAFKQAERNGETLH</sequence>
<dbReference type="Proteomes" id="UP000026739">
    <property type="component" value="Unassembled WGS sequence"/>
</dbReference>
<organism evidence="2 3">
    <name type="scientific">Pseudomonas mandelii PD30</name>
    <dbReference type="NCBI Taxonomy" id="1419583"/>
    <lineage>
        <taxon>Bacteria</taxon>
        <taxon>Pseudomonadati</taxon>
        <taxon>Pseudomonadota</taxon>
        <taxon>Gammaproteobacteria</taxon>
        <taxon>Pseudomonadales</taxon>
        <taxon>Pseudomonadaceae</taxon>
        <taxon>Pseudomonas</taxon>
    </lineage>
</organism>
<dbReference type="InterPro" id="IPR053864">
    <property type="entry name" value="DUF6933"/>
</dbReference>
<protein>
    <recommendedName>
        <fullName evidence="1">DUF6933 domain-containing protein</fullName>
    </recommendedName>
</protein>